<accession>A0ABD5ZNU9</accession>
<dbReference type="InterPro" id="IPR022419">
    <property type="entry name" value="Porphobilin_deaminase_cofac_BS"/>
</dbReference>
<protein>
    <recommendedName>
        <fullName evidence="5">Hydroxymethylbilane synthase</fullName>
        <ecNumber evidence="5">2.5.1.61</ecNumber>
    </recommendedName>
</protein>
<dbReference type="Proteomes" id="UP001596398">
    <property type="component" value="Unassembled WGS sequence"/>
</dbReference>
<dbReference type="GO" id="GO:0006779">
    <property type="term" value="P:porphyrin-containing compound biosynthetic process"/>
    <property type="evidence" value="ECO:0007669"/>
    <property type="project" value="UniProtKB-UniRule"/>
</dbReference>
<evidence type="ECO:0000313" key="8">
    <source>
        <dbReference type="EMBL" id="MFC7235247.1"/>
    </source>
</evidence>
<dbReference type="EC" id="2.5.1.61" evidence="5"/>
<feature type="domain" description="Porphobilinogen deaminase C-terminal" evidence="7">
    <location>
        <begin position="265"/>
        <end position="313"/>
    </location>
</feature>
<dbReference type="PANTHER" id="PTHR11557">
    <property type="entry name" value="PORPHOBILINOGEN DEAMINASE"/>
    <property type="match status" value="1"/>
</dbReference>
<dbReference type="EMBL" id="JBHTAP010000001">
    <property type="protein sequence ID" value="MFC7235247.1"/>
    <property type="molecule type" value="Genomic_DNA"/>
</dbReference>
<dbReference type="PRINTS" id="PR00151">
    <property type="entry name" value="PORPHBDMNASE"/>
</dbReference>
<feature type="domain" description="Porphobilinogen deaminase N-terminal" evidence="6">
    <location>
        <begin position="3"/>
        <end position="155"/>
    </location>
</feature>
<gene>
    <name evidence="8" type="primary">hemC</name>
    <name evidence="8" type="ORF">ACFQJ4_07970</name>
</gene>
<dbReference type="InterPro" id="IPR022418">
    <property type="entry name" value="Porphobilinogen_deaminase_C"/>
</dbReference>
<keyword evidence="9" id="KW-1185">Reference proteome</keyword>
<dbReference type="PIRSF" id="PIRSF001438">
    <property type="entry name" value="4pyrrol_synth_OHMeBilane_synth"/>
    <property type="match status" value="1"/>
</dbReference>
<dbReference type="Pfam" id="PF03900">
    <property type="entry name" value="Porphobil_deamC"/>
    <property type="match status" value="1"/>
</dbReference>
<dbReference type="GeneID" id="79266937"/>
<feature type="domain" description="Porphobilinogen deaminase N-terminal" evidence="6">
    <location>
        <begin position="192"/>
        <end position="246"/>
    </location>
</feature>
<dbReference type="RefSeq" id="WP_276233378.1">
    <property type="nucleotide sequence ID" value="NZ_CP119802.1"/>
</dbReference>
<dbReference type="GO" id="GO:0005737">
    <property type="term" value="C:cytoplasm"/>
    <property type="evidence" value="ECO:0007669"/>
    <property type="project" value="UniProtKB-UniRule"/>
</dbReference>
<evidence type="ECO:0000259" key="6">
    <source>
        <dbReference type="Pfam" id="PF01379"/>
    </source>
</evidence>
<dbReference type="Pfam" id="PF01379">
    <property type="entry name" value="Porphobil_deam"/>
    <property type="match status" value="2"/>
</dbReference>
<evidence type="ECO:0000256" key="5">
    <source>
        <dbReference type="NCBIfam" id="TIGR00212"/>
    </source>
</evidence>
<dbReference type="Gene3D" id="3.30.160.40">
    <property type="entry name" value="Porphobilinogen deaminase, C-terminal domain"/>
    <property type="match status" value="1"/>
</dbReference>
<evidence type="ECO:0000256" key="4">
    <source>
        <dbReference type="ARBA" id="ARBA00023244"/>
    </source>
</evidence>
<sequence>MDIRLATRGSDLALRQAASVKERLSNRRRSVELVEVETEGDRIEDELIHRLGRTGAFVRALDERVLDGDCDAAVHSMKDMPTEFPEGLVVAGVPDRAAPNDVLVTPDGTALADMPEGATIGTGSLRRRAQLLAEHPGLTVEPVRGNVDTRVEKLLAPHVQDEHERRTEMVENGELERGAVEEWFEGLSEIERRAAERDTDTRYDALVMAEAGLDRAGLLHHLDTESLATDTFVPAPGQGAIAVTAADASVIEAVRDIDHPRTRVETTVERTVLGELNGGCIAPIGVHAVVQGQHVHTVAQVLGPDGEESVRETRDLPVEDHANAAAAFAADLADRGADELVEAARERADE</sequence>
<dbReference type="PROSITE" id="PS00533">
    <property type="entry name" value="PORPHOBILINOGEN_DEAM"/>
    <property type="match status" value="1"/>
</dbReference>
<reference evidence="8 9" key="1">
    <citation type="journal article" date="2019" name="Int. J. Syst. Evol. Microbiol.">
        <title>The Global Catalogue of Microorganisms (GCM) 10K type strain sequencing project: providing services to taxonomists for standard genome sequencing and annotation.</title>
        <authorList>
            <consortium name="The Broad Institute Genomics Platform"/>
            <consortium name="The Broad Institute Genome Sequencing Center for Infectious Disease"/>
            <person name="Wu L."/>
            <person name="Ma J."/>
        </authorList>
    </citation>
    <scope>NUCLEOTIDE SEQUENCE [LARGE SCALE GENOMIC DNA]</scope>
    <source>
        <strain evidence="8 9">DT85</strain>
    </source>
</reference>
<evidence type="ECO:0000256" key="2">
    <source>
        <dbReference type="ARBA" id="ARBA00005638"/>
    </source>
</evidence>
<evidence type="ECO:0000256" key="1">
    <source>
        <dbReference type="ARBA" id="ARBA00001916"/>
    </source>
</evidence>
<dbReference type="InterPro" id="IPR022417">
    <property type="entry name" value="Porphobilin_deaminase_N"/>
</dbReference>
<comment type="cofactor">
    <cofactor evidence="1">
        <name>dipyrromethane</name>
        <dbReference type="ChEBI" id="CHEBI:60342"/>
    </cofactor>
</comment>
<comment type="caution">
    <text evidence="8">The sequence shown here is derived from an EMBL/GenBank/DDBJ whole genome shotgun (WGS) entry which is preliminary data.</text>
</comment>
<comment type="similarity">
    <text evidence="2">Belongs to the HMBS family.</text>
</comment>
<proteinExistence type="inferred from homology"/>
<dbReference type="SUPFAM" id="SSF53850">
    <property type="entry name" value="Periplasmic binding protein-like II"/>
    <property type="match status" value="1"/>
</dbReference>
<dbReference type="InterPro" id="IPR000860">
    <property type="entry name" value="HemC"/>
</dbReference>
<dbReference type="AlphaFoldDB" id="A0ABD5ZNU9"/>
<dbReference type="NCBIfam" id="TIGR00212">
    <property type="entry name" value="hemC"/>
    <property type="match status" value="1"/>
</dbReference>
<evidence type="ECO:0000256" key="3">
    <source>
        <dbReference type="ARBA" id="ARBA00022679"/>
    </source>
</evidence>
<evidence type="ECO:0000313" key="9">
    <source>
        <dbReference type="Proteomes" id="UP001596398"/>
    </source>
</evidence>
<dbReference type="InterPro" id="IPR036803">
    <property type="entry name" value="Porphobilinogen_deaminase_C_sf"/>
</dbReference>
<evidence type="ECO:0000259" key="7">
    <source>
        <dbReference type="Pfam" id="PF03900"/>
    </source>
</evidence>
<dbReference type="PANTHER" id="PTHR11557:SF0">
    <property type="entry name" value="PORPHOBILINOGEN DEAMINASE"/>
    <property type="match status" value="1"/>
</dbReference>
<dbReference type="Gene3D" id="3.40.190.10">
    <property type="entry name" value="Periplasmic binding protein-like II"/>
    <property type="match status" value="3"/>
</dbReference>
<dbReference type="GO" id="GO:0004418">
    <property type="term" value="F:hydroxymethylbilane synthase activity"/>
    <property type="evidence" value="ECO:0007669"/>
    <property type="project" value="UniProtKB-UniRule"/>
</dbReference>
<name>A0ABD5ZNU9_9EURY</name>
<organism evidence="8 9">
    <name type="scientific">Halosegnis marinus</name>
    <dbReference type="NCBI Taxonomy" id="3034023"/>
    <lineage>
        <taxon>Archaea</taxon>
        <taxon>Methanobacteriati</taxon>
        <taxon>Methanobacteriota</taxon>
        <taxon>Stenosarchaea group</taxon>
        <taxon>Halobacteria</taxon>
        <taxon>Halobacteriales</taxon>
        <taxon>Natronomonadaceae</taxon>
        <taxon>Halosegnis</taxon>
    </lineage>
</organism>
<keyword evidence="3 8" id="KW-0808">Transferase</keyword>
<dbReference type="SUPFAM" id="SSF54782">
    <property type="entry name" value="Porphobilinogen deaminase (hydroxymethylbilane synthase), C-terminal domain"/>
    <property type="match status" value="1"/>
</dbReference>
<keyword evidence="4" id="KW-0627">Porphyrin biosynthesis</keyword>